<evidence type="ECO:0000256" key="1">
    <source>
        <dbReference type="ARBA" id="ARBA00005807"/>
    </source>
</evidence>
<comment type="function">
    <text evidence="3">Plays a role in mitochondrial aerobic respiration. Regulates mitochondrial organization and fission.</text>
</comment>
<dbReference type="PANTHER" id="PTHR15268">
    <property type="entry name" value="THRAP3/BCLAF1"/>
    <property type="match status" value="1"/>
</dbReference>
<comment type="subcellular location">
    <subcellularLocation>
        <location evidence="3">Mitochondrion</location>
    </subcellularLocation>
</comment>
<dbReference type="Proteomes" id="UP000010552">
    <property type="component" value="Unassembled WGS sequence"/>
</dbReference>
<feature type="compositionally biased region" description="Polar residues" evidence="5">
    <location>
        <begin position="1012"/>
        <end position="1022"/>
    </location>
</feature>
<dbReference type="EMBL" id="KB030797">
    <property type="protein sequence ID" value="ELK09690.1"/>
    <property type="molecule type" value="Genomic_DNA"/>
</dbReference>
<dbReference type="Pfam" id="PF05308">
    <property type="entry name" value="Mito_fiss_reg"/>
    <property type="match status" value="1"/>
</dbReference>
<feature type="compositionally biased region" description="Low complexity" evidence="5">
    <location>
        <begin position="629"/>
        <end position="640"/>
    </location>
</feature>
<feature type="compositionally biased region" description="Basic and acidic residues" evidence="5">
    <location>
        <begin position="44"/>
        <end position="80"/>
    </location>
</feature>
<feature type="region of interest" description="Disordered" evidence="5">
    <location>
        <begin position="748"/>
        <end position="770"/>
    </location>
</feature>
<evidence type="ECO:0000313" key="7">
    <source>
        <dbReference type="Proteomes" id="UP000010552"/>
    </source>
</evidence>
<dbReference type="GO" id="GO:0005739">
    <property type="term" value="C:mitochondrion"/>
    <property type="evidence" value="ECO:0007669"/>
    <property type="project" value="UniProtKB-SubCell"/>
</dbReference>
<dbReference type="FunCoup" id="L5KDP4">
    <property type="interactions" value="2136"/>
</dbReference>
<feature type="compositionally biased region" description="Acidic residues" evidence="5">
    <location>
        <begin position="280"/>
        <end position="289"/>
    </location>
</feature>
<feature type="compositionally biased region" description="Basic and acidic residues" evidence="5">
    <location>
        <begin position="329"/>
        <end position="346"/>
    </location>
</feature>
<dbReference type="Pfam" id="PF15440">
    <property type="entry name" value="THRAP3_BCLAF1"/>
    <property type="match status" value="1"/>
</dbReference>
<feature type="compositionally biased region" description="Basic and acidic residues" evidence="5">
    <location>
        <begin position="236"/>
        <end position="256"/>
    </location>
</feature>
<dbReference type="STRING" id="9402.L5KDP4"/>
<dbReference type="GO" id="GO:0016592">
    <property type="term" value="C:mediator complex"/>
    <property type="evidence" value="ECO:0007669"/>
    <property type="project" value="TreeGrafter"/>
</dbReference>
<proteinExistence type="inferred from homology"/>
<dbReference type="eggNOG" id="ENOG502QZG7">
    <property type="taxonomic scope" value="Eukaryota"/>
</dbReference>
<dbReference type="GO" id="GO:0009060">
    <property type="term" value="P:aerobic respiration"/>
    <property type="evidence" value="ECO:0007669"/>
    <property type="project" value="UniProtKB-UniRule"/>
</dbReference>
<feature type="compositionally biased region" description="Basic residues" evidence="5">
    <location>
        <begin position="23"/>
        <end position="43"/>
    </location>
</feature>
<evidence type="ECO:0000313" key="6">
    <source>
        <dbReference type="EMBL" id="ELK09690.1"/>
    </source>
</evidence>
<evidence type="ECO:0000256" key="2">
    <source>
        <dbReference type="ARBA" id="ARBA00006481"/>
    </source>
</evidence>
<accession>L5KDP4</accession>
<feature type="compositionally biased region" description="Basic and acidic residues" evidence="5">
    <location>
        <begin position="355"/>
        <end position="389"/>
    </location>
</feature>
<feature type="coiled-coil region" evidence="4">
    <location>
        <begin position="912"/>
        <end position="939"/>
    </location>
</feature>
<dbReference type="InParanoid" id="L5KDP4"/>
<evidence type="ECO:0000256" key="5">
    <source>
        <dbReference type="SAM" id="MobiDB-lite"/>
    </source>
</evidence>
<keyword evidence="4" id="KW-0175">Coiled coil</keyword>
<feature type="region of interest" description="Disordered" evidence="5">
    <location>
        <begin position="1"/>
        <end position="389"/>
    </location>
</feature>
<feature type="compositionally biased region" description="Basic and acidic residues" evidence="5">
    <location>
        <begin position="267"/>
        <end position="279"/>
    </location>
</feature>
<gene>
    <name evidence="6" type="ORF">PAL_GLEAN10014052</name>
</gene>
<feature type="compositionally biased region" description="Pro residues" evidence="5">
    <location>
        <begin position="984"/>
        <end position="994"/>
    </location>
</feature>
<feature type="region of interest" description="Disordered" evidence="5">
    <location>
        <begin position="953"/>
        <end position="999"/>
    </location>
</feature>
<feature type="coiled-coil region" evidence="4">
    <location>
        <begin position="776"/>
        <end position="805"/>
    </location>
</feature>
<dbReference type="GO" id="GO:0003712">
    <property type="term" value="F:transcription coregulator activity"/>
    <property type="evidence" value="ECO:0007669"/>
    <property type="project" value="TreeGrafter"/>
</dbReference>
<dbReference type="InterPro" id="IPR029199">
    <property type="entry name" value="THRAP3_BCLAF1"/>
</dbReference>
<comment type="similarity">
    <text evidence="1 3">Belongs to the MTFR1 family.</text>
</comment>
<feature type="compositionally biased region" description="Basic and acidic residues" evidence="5">
    <location>
        <begin position="545"/>
        <end position="628"/>
    </location>
</feature>
<reference evidence="7" key="1">
    <citation type="journal article" date="2013" name="Science">
        <title>Comparative analysis of bat genomes provides insight into the evolution of flight and immunity.</title>
        <authorList>
            <person name="Zhang G."/>
            <person name="Cowled C."/>
            <person name="Shi Z."/>
            <person name="Huang Z."/>
            <person name="Bishop-Lilly K.A."/>
            <person name="Fang X."/>
            <person name="Wynne J.W."/>
            <person name="Xiong Z."/>
            <person name="Baker M.L."/>
            <person name="Zhao W."/>
            <person name="Tachedjian M."/>
            <person name="Zhu Y."/>
            <person name="Zhou P."/>
            <person name="Jiang X."/>
            <person name="Ng J."/>
            <person name="Yang L."/>
            <person name="Wu L."/>
            <person name="Xiao J."/>
            <person name="Feng Y."/>
            <person name="Chen Y."/>
            <person name="Sun X."/>
            <person name="Zhang Y."/>
            <person name="Marsh G.A."/>
            <person name="Crameri G."/>
            <person name="Broder C.C."/>
            <person name="Frey K.G."/>
            <person name="Wang L.F."/>
            <person name="Wang J."/>
        </authorList>
    </citation>
    <scope>NUCLEOTIDE SEQUENCE [LARGE SCALE GENOMIC DNA]</scope>
</reference>
<feature type="region of interest" description="Disordered" evidence="5">
    <location>
        <begin position="688"/>
        <end position="718"/>
    </location>
</feature>
<organism evidence="6 7">
    <name type="scientific">Pteropus alecto</name>
    <name type="common">Black flying fox</name>
    <dbReference type="NCBI Taxonomy" id="9402"/>
    <lineage>
        <taxon>Eukaryota</taxon>
        <taxon>Metazoa</taxon>
        <taxon>Chordata</taxon>
        <taxon>Craniata</taxon>
        <taxon>Vertebrata</taxon>
        <taxon>Euteleostomi</taxon>
        <taxon>Mammalia</taxon>
        <taxon>Eutheria</taxon>
        <taxon>Laurasiatheria</taxon>
        <taxon>Chiroptera</taxon>
        <taxon>Yinpterochiroptera</taxon>
        <taxon>Pteropodoidea</taxon>
        <taxon>Pteropodidae</taxon>
        <taxon>Pteropodinae</taxon>
        <taxon>Pteropus</taxon>
    </lineage>
</organism>
<feature type="compositionally biased region" description="Low complexity" evidence="5">
    <location>
        <begin position="688"/>
        <end position="703"/>
    </location>
</feature>
<dbReference type="AlphaFoldDB" id="L5KDP4"/>
<protein>
    <recommendedName>
        <fullName evidence="3">Mitochondrial fission regulator</fullName>
    </recommendedName>
</protein>
<dbReference type="GO" id="GO:0003677">
    <property type="term" value="F:DNA binding"/>
    <property type="evidence" value="ECO:0007669"/>
    <property type="project" value="TreeGrafter"/>
</dbReference>
<feature type="region of interest" description="Disordered" evidence="5">
    <location>
        <begin position="535"/>
        <end position="675"/>
    </location>
</feature>
<keyword evidence="3" id="KW-0496">Mitochondrion</keyword>
<comment type="similarity">
    <text evidence="2">Belongs to the BCLAF1/THRAP3 family.</text>
</comment>
<dbReference type="PANTHER" id="PTHR15268:SF4">
    <property type="entry name" value="BCL-2-ASSOCIATED TRANSCRIPTION FACTOR 1"/>
    <property type="match status" value="1"/>
</dbReference>
<feature type="region of interest" description="Disordered" evidence="5">
    <location>
        <begin position="1012"/>
        <end position="1048"/>
    </location>
</feature>
<sequence>MGRSNSRSHSSRSKSRSQSSSRSRSRSHSRKKRYSKSPVSKRRGSQEKQAKKSEGEPQEESPLKNKSQEEPKDTFEHDPSESIDEFNKSATSGDIWPGLSAYDNSPRSPHSPSPIATPPSQSSSCSDAPMLSTVHSAKNTPSQHSHSIQHSPERSGSGSVGNGSSRYSPSQNSPIHHIPSRRSPAKTITPQNAPRDEARGRSSFYPDGGDQETAKTGKFLKRFTDEESRVFLLDRGNTRDKEAPKEKGSEKGRTEGEWEDQEALDYFSDKESGKQKFNDSEGDDTEETEDYRQFRKSVLADQGKNFATTSHRNTEEEGPKYKSKVSLKGNRESDGFREEKNYKLKETGYVVERPSTTKDKHKEDDKNSERITVKKETQSPEQVKSEKLKDLFDYSPPLHKNLDAREKSTFREESPLRIKMIASDSHRPEVKLKMAPVPLDDSNRPASLTKDRLLASTLVHSVKKEQEFRSIFDHIKLPQASKSTSESFIQHIVSLVHHVKAAVTLNERFTSYQKATEEHSARQKSPEIHRRIDISPSALRKHTRLAGEERVFKEENQKGDKKLRCDSADLRHDIDRRRKERSKERGDSKGSRESSGSRKQEKTPKDYKEYKSYKDDSKHKGREQDHSRSSSSSASPSSPSSREEKESKKEREEEFKTHHELKEYSGFGGVSRPRGTFFRIRGRGRARGVFAGTNTGPNNSNTTFQKRPKEEEWDPEYTPKSKKYFLHDDRDDGVDYWAKRGRGRGTFQRGRGRFNFKKSGSSPKWTHDKYQGDGIVEDEEETMENNEEKKDRRKEEKVLQIWKNKDYGSTRSIVRIIGKILPLDPCPRPNFELIPLLNSVDSGNCGYVVPSFADILCVANDEEASYLRFRNGIWKNEEEEKSEFFNPLQLVWDPLSPAVKHNKPLKNDPPVSEAAIKKIAALEDELTFLRSQIAAIVKMQELKNSINSASFDLNNEPSGLGPMPSSGTAQLSVEQDPFSSSVLPCPPPPPPLPPQVSSLQPPCSPLIQPGSNNICDSDNSATEMRKQHPGASKANYSRHSKNQKNKDVPNMLDVLKDMNKIKLRAVESLDITFHSQKDSEIKEGLANKGYDQGVNDVSGVYS</sequence>
<dbReference type="GO" id="GO:0045944">
    <property type="term" value="P:positive regulation of transcription by RNA polymerase II"/>
    <property type="evidence" value="ECO:0007669"/>
    <property type="project" value="TreeGrafter"/>
</dbReference>
<feature type="compositionally biased region" description="Basic and acidic residues" evidence="5">
    <location>
        <begin position="641"/>
        <end position="663"/>
    </location>
</feature>
<keyword evidence="7" id="KW-1185">Reference proteome</keyword>
<dbReference type="GO" id="GO:0000266">
    <property type="term" value="P:mitochondrial fission"/>
    <property type="evidence" value="ECO:0007669"/>
    <property type="project" value="UniProtKB-UniRule"/>
</dbReference>
<evidence type="ECO:0000256" key="4">
    <source>
        <dbReference type="SAM" id="Coils"/>
    </source>
</evidence>
<dbReference type="InterPro" id="IPR007972">
    <property type="entry name" value="Mtfr1"/>
</dbReference>
<name>L5KDP4_PTEAL</name>
<evidence type="ECO:0000256" key="3">
    <source>
        <dbReference type="RuleBase" id="RU369053"/>
    </source>
</evidence>